<dbReference type="GO" id="GO:0003677">
    <property type="term" value="F:DNA binding"/>
    <property type="evidence" value="ECO:0007669"/>
    <property type="project" value="InterPro"/>
</dbReference>
<dbReference type="EMBL" id="CP159253">
    <property type="protein sequence ID" value="XCG49955.1"/>
    <property type="molecule type" value="Genomic_DNA"/>
</dbReference>
<feature type="domain" description="UvrD-like helicase ATP-binding" evidence="7">
    <location>
        <begin position="24"/>
        <end position="325"/>
    </location>
</feature>
<evidence type="ECO:0000256" key="2">
    <source>
        <dbReference type="ARBA" id="ARBA00022801"/>
    </source>
</evidence>
<dbReference type="InterPro" id="IPR014016">
    <property type="entry name" value="UvrD-like_ATP-bd"/>
</dbReference>
<keyword evidence="4 6" id="KW-0067">ATP-binding</keyword>
<dbReference type="GO" id="GO:0005524">
    <property type="term" value="F:ATP binding"/>
    <property type="evidence" value="ECO:0007669"/>
    <property type="project" value="UniProtKB-UniRule"/>
</dbReference>
<dbReference type="GO" id="GO:0016787">
    <property type="term" value="F:hydrolase activity"/>
    <property type="evidence" value="ECO:0007669"/>
    <property type="project" value="UniProtKB-UniRule"/>
</dbReference>
<evidence type="ECO:0000256" key="4">
    <source>
        <dbReference type="ARBA" id="ARBA00022840"/>
    </source>
</evidence>
<dbReference type="InterPro" id="IPR027417">
    <property type="entry name" value="P-loop_NTPase"/>
</dbReference>
<organism evidence="8">
    <name type="scientific">Mesorhizobium sp. WSM2240</name>
    <dbReference type="NCBI Taxonomy" id="3228851"/>
    <lineage>
        <taxon>Bacteria</taxon>
        <taxon>Pseudomonadati</taxon>
        <taxon>Pseudomonadota</taxon>
        <taxon>Alphaproteobacteria</taxon>
        <taxon>Hyphomicrobiales</taxon>
        <taxon>Phyllobacteriaceae</taxon>
        <taxon>Mesorhizobium</taxon>
    </lineage>
</organism>
<evidence type="ECO:0000256" key="6">
    <source>
        <dbReference type="PROSITE-ProRule" id="PRU00560"/>
    </source>
</evidence>
<dbReference type="SUPFAM" id="SSF52540">
    <property type="entry name" value="P-loop containing nucleoside triphosphate hydrolases"/>
    <property type="match status" value="1"/>
</dbReference>
<dbReference type="PANTHER" id="PTHR11070:SF2">
    <property type="entry name" value="ATP-DEPENDENT DNA HELICASE SRS2"/>
    <property type="match status" value="1"/>
</dbReference>
<dbReference type="RefSeq" id="WP_353642516.1">
    <property type="nucleotide sequence ID" value="NZ_CP159253.1"/>
</dbReference>
<evidence type="ECO:0000313" key="8">
    <source>
        <dbReference type="EMBL" id="XCG49955.1"/>
    </source>
</evidence>
<feature type="binding site" evidence="6">
    <location>
        <begin position="45"/>
        <end position="52"/>
    </location>
    <ligand>
        <name>ATP</name>
        <dbReference type="ChEBI" id="CHEBI:30616"/>
    </ligand>
</feature>
<dbReference type="InterPro" id="IPR000212">
    <property type="entry name" value="DNA_helicase_UvrD/REP"/>
</dbReference>
<dbReference type="GO" id="GO:0043138">
    <property type="term" value="F:3'-5' DNA helicase activity"/>
    <property type="evidence" value="ECO:0007669"/>
    <property type="project" value="TreeGrafter"/>
</dbReference>
<dbReference type="Pfam" id="PF00580">
    <property type="entry name" value="UvrD-helicase"/>
    <property type="match status" value="1"/>
</dbReference>
<proteinExistence type="predicted"/>
<evidence type="ECO:0000259" key="7">
    <source>
        <dbReference type="PROSITE" id="PS51198"/>
    </source>
</evidence>
<dbReference type="Gene3D" id="3.40.50.300">
    <property type="entry name" value="P-loop containing nucleotide triphosphate hydrolases"/>
    <property type="match status" value="2"/>
</dbReference>
<name>A0AAU8CSX6_9HYPH</name>
<accession>A0AAU8CSX6</accession>
<sequence length="644" mass="70208">MLPQLEDEAIEALLVRLNEGASADRVLVLDDARRGAIRDYQHIHACPGAGKTTVIALKLMLLAQKWSASHQGVCVLTHTNIAKDEILSRIKRDASGRRLLSYPHFIGTIQDFTHTFLALPACRSKGYPAQRIDDASTDAFLFRKLPVGTRTFLLNKHASVSDLRVVFENGALTIKVPGNPGAHTHSYNFMMAAKKAAIENGFFFFSEMFALAEDLMVSNPAVAAALRHRFPIVMIDEMQDTQKYQDEFLGRLFSNSDDVKFQKVGDPDQAIFDGMPGDQPNESFNGAAVVLQPIPDSGRFTQAIASKVRGLSTRRIALTGSRAALPDSPICTVIVYDDATIGDVLAKFGEIVEGLPAEHRRTIKVVGGISQNAEGANNPLNIQSYWPAFDRSRGHRAPLPSTFCGALRLCVELQDGPVHSHYHLLKQSAVELLRLGGKTLVGRNGKAGAISLANLSRYFAGTNEGENFNRLMAEMMMTDRLSPEHWGSLATKLGECCEVDIASAEVAPFMAFSDVPAELQDAAALPGNVYAAPNGIIMEVSTIHGVKGETHDATLVLETKLNKLFDVAEMLPFLIDDGLQRPAFDPAHPKTNASLRAGFMKKLYVATSRARHLICLAVHRDRISAAHRDALQGVKGWAIVTLAV</sequence>
<evidence type="ECO:0000256" key="1">
    <source>
        <dbReference type="ARBA" id="ARBA00022741"/>
    </source>
</evidence>
<keyword evidence="3 6" id="KW-0347">Helicase</keyword>
<dbReference type="GO" id="GO:0000725">
    <property type="term" value="P:recombinational repair"/>
    <property type="evidence" value="ECO:0007669"/>
    <property type="project" value="TreeGrafter"/>
</dbReference>
<keyword evidence="2 6" id="KW-0378">Hydrolase</keyword>
<dbReference type="AlphaFoldDB" id="A0AAU8CSX6"/>
<dbReference type="PANTHER" id="PTHR11070">
    <property type="entry name" value="UVRD / RECB / PCRA DNA HELICASE FAMILY MEMBER"/>
    <property type="match status" value="1"/>
</dbReference>
<protein>
    <recommendedName>
        <fullName evidence="5">DNA 3'-5' helicase II</fullName>
    </recommendedName>
</protein>
<reference evidence="8" key="1">
    <citation type="submission" date="2024-06" db="EMBL/GenBank/DDBJ databases">
        <title>Mesorhizobium karijinii sp. nov., a symbiont of the iconic Swainsona formosa from arid Australia.</title>
        <authorList>
            <person name="Hill Y.J."/>
            <person name="Watkin E.L.J."/>
            <person name="O'Hara G.W."/>
            <person name="Terpolilli J."/>
            <person name="Tye M.L."/>
            <person name="Kohlmeier M.G."/>
        </authorList>
    </citation>
    <scope>NUCLEOTIDE SEQUENCE</scope>
    <source>
        <strain evidence="8">WSM2240</strain>
    </source>
</reference>
<evidence type="ECO:0000256" key="3">
    <source>
        <dbReference type="ARBA" id="ARBA00022806"/>
    </source>
</evidence>
<evidence type="ECO:0000256" key="5">
    <source>
        <dbReference type="ARBA" id="ARBA00034923"/>
    </source>
</evidence>
<gene>
    <name evidence="8" type="ORF">ABVK50_05495</name>
</gene>
<dbReference type="PROSITE" id="PS51198">
    <property type="entry name" value="UVRD_HELICASE_ATP_BIND"/>
    <property type="match status" value="1"/>
</dbReference>
<keyword evidence="1 6" id="KW-0547">Nucleotide-binding</keyword>